<dbReference type="OrthoDB" id="9804774at2"/>
<accession>A0A506U360</accession>
<dbReference type="CDD" id="cd05233">
    <property type="entry name" value="SDR_c"/>
    <property type="match status" value="1"/>
</dbReference>
<evidence type="ECO:0000313" key="6">
    <source>
        <dbReference type="Proteomes" id="UP000320314"/>
    </source>
</evidence>
<keyword evidence="6" id="KW-1185">Reference proteome</keyword>
<reference evidence="5 6" key="1">
    <citation type="submission" date="2019-06" db="EMBL/GenBank/DDBJ databases">
        <authorList>
            <person name="Li M."/>
        </authorList>
    </citation>
    <scope>NUCLEOTIDE SEQUENCE [LARGE SCALE GENOMIC DNA]</scope>
    <source>
        <strain evidence="5 6">BGMRC6574</strain>
    </source>
</reference>
<evidence type="ECO:0000256" key="3">
    <source>
        <dbReference type="RuleBase" id="RU000363"/>
    </source>
</evidence>
<dbReference type="InterPro" id="IPR050259">
    <property type="entry name" value="SDR"/>
</dbReference>
<evidence type="ECO:0000313" key="5">
    <source>
        <dbReference type="EMBL" id="TPW26307.1"/>
    </source>
</evidence>
<dbReference type="GO" id="GO:0016491">
    <property type="term" value="F:oxidoreductase activity"/>
    <property type="evidence" value="ECO:0007669"/>
    <property type="project" value="UniProtKB-KW"/>
</dbReference>
<dbReference type="InterPro" id="IPR036291">
    <property type="entry name" value="NAD(P)-bd_dom_sf"/>
</dbReference>
<dbReference type="SMART" id="SM00822">
    <property type="entry name" value="PKS_KR"/>
    <property type="match status" value="1"/>
</dbReference>
<dbReference type="InterPro" id="IPR002347">
    <property type="entry name" value="SDR_fam"/>
</dbReference>
<dbReference type="SUPFAM" id="SSF51735">
    <property type="entry name" value="NAD(P)-binding Rossmann-fold domains"/>
    <property type="match status" value="1"/>
</dbReference>
<dbReference type="FunFam" id="3.40.50.720:FF:000084">
    <property type="entry name" value="Short-chain dehydrogenase reductase"/>
    <property type="match status" value="1"/>
</dbReference>
<dbReference type="PROSITE" id="PS00061">
    <property type="entry name" value="ADH_SHORT"/>
    <property type="match status" value="1"/>
</dbReference>
<evidence type="ECO:0000256" key="1">
    <source>
        <dbReference type="ARBA" id="ARBA00006484"/>
    </source>
</evidence>
<dbReference type="Pfam" id="PF00106">
    <property type="entry name" value="adh_short"/>
    <property type="match status" value="1"/>
</dbReference>
<dbReference type="InterPro" id="IPR057326">
    <property type="entry name" value="KR_dom"/>
</dbReference>
<sequence length="262" mass="26862">MRPHRITLLSNPSRTAHALVSGGTRGLGYAIAGGLVEAGYRVTVLGRRAESAATAAAALGAAGHVHADVRDREALEAALAEAVNGHGPVEVLVNNAGSAETAPFRRTSVDQLRSMMALNVEPLLTAMQFVLPGMVEAGFGRIVTVASTAGLKGYAYASAYCASKHAAVGLTRAVALETAGTGVTVNAVCPGYADTDMIRQSIDALHEKTGRPKEELLGNFTRQNPMGRLIDPVEVAGTVVWLAGANASAITGQAVPVAGGEL</sequence>
<dbReference type="PANTHER" id="PTHR42879">
    <property type="entry name" value="3-OXOACYL-(ACYL-CARRIER-PROTEIN) REDUCTASE"/>
    <property type="match status" value="1"/>
</dbReference>
<organism evidence="5 6">
    <name type="scientific">Pararhizobium mangrovi</name>
    <dbReference type="NCBI Taxonomy" id="2590452"/>
    <lineage>
        <taxon>Bacteria</taxon>
        <taxon>Pseudomonadati</taxon>
        <taxon>Pseudomonadota</taxon>
        <taxon>Alphaproteobacteria</taxon>
        <taxon>Hyphomicrobiales</taxon>
        <taxon>Rhizobiaceae</taxon>
        <taxon>Rhizobium/Agrobacterium group</taxon>
        <taxon>Pararhizobium</taxon>
    </lineage>
</organism>
<proteinExistence type="inferred from homology"/>
<comment type="caution">
    <text evidence="5">The sequence shown here is derived from an EMBL/GenBank/DDBJ whole genome shotgun (WGS) entry which is preliminary data.</text>
</comment>
<dbReference type="EMBL" id="VHLH01000032">
    <property type="protein sequence ID" value="TPW26307.1"/>
    <property type="molecule type" value="Genomic_DNA"/>
</dbReference>
<evidence type="ECO:0000256" key="2">
    <source>
        <dbReference type="ARBA" id="ARBA00023002"/>
    </source>
</evidence>
<dbReference type="GO" id="GO:0032787">
    <property type="term" value="P:monocarboxylic acid metabolic process"/>
    <property type="evidence" value="ECO:0007669"/>
    <property type="project" value="UniProtKB-ARBA"/>
</dbReference>
<evidence type="ECO:0000259" key="4">
    <source>
        <dbReference type="SMART" id="SM00822"/>
    </source>
</evidence>
<gene>
    <name evidence="5" type="ORF">FJU11_15255</name>
</gene>
<name>A0A506U360_9HYPH</name>
<dbReference type="AlphaFoldDB" id="A0A506U360"/>
<comment type="similarity">
    <text evidence="1 3">Belongs to the short-chain dehydrogenases/reductases (SDR) family.</text>
</comment>
<dbReference type="Gene3D" id="3.40.50.720">
    <property type="entry name" value="NAD(P)-binding Rossmann-like Domain"/>
    <property type="match status" value="1"/>
</dbReference>
<dbReference type="Proteomes" id="UP000320314">
    <property type="component" value="Unassembled WGS sequence"/>
</dbReference>
<dbReference type="InterPro" id="IPR020904">
    <property type="entry name" value="Sc_DH/Rdtase_CS"/>
</dbReference>
<protein>
    <submittedName>
        <fullName evidence="5">SDR family oxidoreductase</fullName>
    </submittedName>
</protein>
<keyword evidence="2" id="KW-0560">Oxidoreductase</keyword>
<feature type="domain" description="Ketoreductase" evidence="4">
    <location>
        <begin position="16"/>
        <end position="182"/>
    </location>
</feature>
<dbReference type="PANTHER" id="PTHR42879:SF2">
    <property type="entry name" value="3-OXOACYL-[ACYL-CARRIER-PROTEIN] REDUCTASE FABG"/>
    <property type="match status" value="1"/>
</dbReference>
<dbReference type="PRINTS" id="PR00080">
    <property type="entry name" value="SDRFAMILY"/>
</dbReference>
<dbReference type="PRINTS" id="PR00081">
    <property type="entry name" value="GDHRDH"/>
</dbReference>